<dbReference type="PRINTS" id="PR00053">
    <property type="entry name" value="FORKHEAD"/>
</dbReference>
<feature type="compositionally biased region" description="Low complexity" evidence="6">
    <location>
        <begin position="464"/>
        <end position="474"/>
    </location>
</feature>
<accession>A0A8H7VFU9</accession>
<dbReference type="InterPro" id="IPR001766">
    <property type="entry name" value="Fork_head_dom"/>
</dbReference>
<evidence type="ECO:0000313" key="9">
    <source>
        <dbReference type="Proteomes" id="UP000646827"/>
    </source>
</evidence>
<proteinExistence type="predicted"/>
<feature type="compositionally biased region" description="Basic residues" evidence="6">
    <location>
        <begin position="311"/>
        <end position="326"/>
    </location>
</feature>
<dbReference type="GO" id="GO:0000981">
    <property type="term" value="F:DNA-binding transcription factor activity, RNA polymerase II-specific"/>
    <property type="evidence" value="ECO:0007669"/>
    <property type="project" value="TreeGrafter"/>
</dbReference>
<protein>
    <recommendedName>
        <fullName evidence="7">Fork-head domain-containing protein</fullName>
    </recommendedName>
</protein>
<dbReference type="FunFam" id="1.10.10.10:FF:000135">
    <property type="entry name" value="forkhead box protein G1"/>
    <property type="match status" value="1"/>
</dbReference>
<dbReference type="InterPro" id="IPR030456">
    <property type="entry name" value="TF_fork_head_CS_2"/>
</dbReference>
<evidence type="ECO:0000256" key="1">
    <source>
        <dbReference type="ARBA" id="ARBA00023015"/>
    </source>
</evidence>
<organism evidence="8 9">
    <name type="scientific">Circinella minor</name>
    <dbReference type="NCBI Taxonomy" id="1195481"/>
    <lineage>
        <taxon>Eukaryota</taxon>
        <taxon>Fungi</taxon>
        <taxon>Fungi incertae sedis</taxon>
        <taxon>Mucoromycota</taxon>
        <taxon>Mucoromycotina</taxon>
        <taxon>Mucoromycetes</taxon>
        <taxon>Mucorales</taxon>
        <taxon>Lichtheimiaceae</taxon>
        <taxon>Circinella</taxon>
    </lineage>
</organism>
<keyword evidence="4 5" id="KW-0539">Nucleus</keyword>
<feature type="compositionally biased region" description="Low complexity" evidence="6">
    <location>
        <begin position="433"/>
        <end position="447"/>
    </location>
</feature>
<dbReference type="Proteomes" id="UP000646827">
    <property type="component" value="Unassembled WGS sequence"/>
</dbReference>
<evidence type="ECO:0000313" key="8">
    <source>
        <dbReference type="EMBL" id="KAG2217327.1"/>
    </source>
</evidence>
<feature type="compositionally biased region" description="Low complexity" evidence="6">
    <location>
        <begin position="10"/>
        <end position="29"/>
    </location>
</feature>
<dbReference type="GO" id="GO:0000978">
    <property type="term" value="F:RNA polymerase II cis-regulatory region sequence-specific DNA binding"/>
    <property type="evidence" value="ECO:0007669"/>
    <property type="project" value="TreeGrafter"/>
</dbReference>
<dbReference type="PROSITE" id="PS50039">
    <property type="entry name" value="FORK_HEAD_3"/>
    <property type="match status" value="1"/>
</dbReference>
<keyword evidence="3" id="KW-0804">Transcription</keyword>
<gene>
    <name evidence="8" type="ORF">INT45_010776</name>
</gene>
<evidence type="ECO:0000256" key="2">
    <source>
        <dbReference type="ARBA" id="ARBA00023125"/>
    </source>
</evidence>
<dbReference type="PROSITE" id="PS00657">
    <property type="entry name" value="FORK_HEAD_1"/>
    <property type="match status" value="1"/>
</dbReference>
<name>A0A8H7VFU9_9FUNG</name>
<dbReference type="InterPro" id="IPR045912">
    <property type="entry name" value="FOXJ2/3-like"/>
</dbReference>
<feature type="region of interest" description="Disordered" evidence="6">
    <location>
        <begin position="306"/>
        <end position="329"/>
    </location>
</feature>
<dbReference type="AlphaFoldDB" id="A0A8H7VFU9"/>
<evidence type="ECO:0000256" key="3">
    <source>
        <dbReference type="ARBA" id="ARBA00023163"/>
    </source>
</evidence>
<dbReference type="InterPro" id="IPR036388">
    <property type="entry name" value="WH-like_DNA-bd_sf"/>
</dbReference>
<dbReference type="Gene3D" id="1.10.10.10">
    <property type="entry name" value="Winged helix-like DNA-binding domain superfamily/Winged helix DNA-binding domain"/>
    <property type="match status" value="1"/>
</dbReference>
<feature type="region of interest" description="Disordered" evidence="6">
    <location>
        <begin position="1"/>
        <end position="144"/>
    </location>
</feature>
<feature type="region of interest" description="Disordered" evidence="6">
    <location>
        <begin position="395"/>
        <end position="501"/>
    </location>
</feature>
<feature type="compositionally biased region" description="Low complexity" evidence="6">
    <location>
        <begin position="75"/>
        <end position="120"/>
    </location>
</feature>
<sequence length="501" mass="55088">MTSHHHQHHLPTTLLPPNNNNNNSSVWHVPPSPFQPAAANTPSAGQQYNISPWSEASSLLGPTSSNTSSLAPDDVSVVSSTTTNTSNTASTSATTLTAGRRNNSSISSTTSSGTSVTTSTPPRKGSRTKPSTVDELEKPTNGKPPYSYATLIRYAIQNSPSKKLTLSQIYQWVMERYPYYSTAGTGWKNSIRHNLSLNKSFVRVPRPVNEPGKGSYWMVDYSAAENEGPGASGGGKANKSRSSSLDHHLPYNVANRYYKDPSSGIHLNNTTSSAAAVNAGVASRSSSTSMNQPTMMLYRNYGQQQQMSGYHPHHHQQHSHSQHHHQQQPYYYRSNSYQRSYSYPEIPKYQQMPFDLMYQQQQQELSSSTVATANTTHQHPVYNHYQSAVAQNQSFGLQGQKQQQQQQQLNQPQQQSSSPLNHMPSNDMEYNATSSSTPSLVTSPHLSTPERDHFGSPQAETYDASNTSNSSASSVVGVTEQQHREAATAVLPHHTSFARCT</sequence>
<feature type="compositionally biased region" description="Polar residues" evidence="6">
    <location>
        <begin position="38"/>
        <end position="70"/>
    </location>
</feature>
<dbReference type="PANTHER" id="PTHR46078">
    <property type="entry name" value="FORKHEAD BOX PROTEIN J2 FAMILY MEMBER"/>
    <property type="match status" value="1"/>
</dbReference>
<keyword evidence="1" id="KW-0805">Transcription regulation</keyword>
<dbReference type="CDD" id="cd20024">
    <property type="entry name" value="FH_FOXJ2-like"/>
    <property type="match status" value="1"/>
</dbReference>
<evidence type="ECO:0000256" key="6">
    <source>
        <dbReference type="SAM" id="MobiDB-lite"/>
    </source>
</evidence>
<dbReference type="PROSITE" id="PS00658">
    <property type="entry name" value="FORK_HEAD_2"/>
    <property type="match status" value="1"/>
</dbReference>
<evidence type="ECO:0000259" key="7">
    <source>
        <dbReference type="PROSITE" id="PS50039"/>
    </source>
</evidence>
<comment type="subcellular location">
    <subcellularLocation>
        <location evidence="5">Nucleus</location>
    </subcellularLocation>
</comment>
<feature type="DNA-binding region" description="Fork-head" evidence="5">
    <location>
        <begin position="143"/>
        <end position="226"/>
    </location>
</feature>
<dbReference type="Pfam" id="PF00250">
    <property type="entry name" value="Forkhead"/>
    <property type="match status" value="1"/>
</dbReference>
<keyword evidence="9" id="KW-1185">Reference proteome</keyword>
<dbReference type="InterPro" id="IPR018122">
    <property type="entry name" value="TF_fork_head_CS_1"/>
</dbReference>
<dbReference type="SMART" id="SM00339">
    <property type="entry name" value="FH"/>
    <property type="match status" value="1"/>
</dbReference>
<dbReference type="OrthoDB" id="5954824at2759"/>
<feature type="region of interest" description="Disordered" evidence="6">
    <location>
        <begin position="227"/>
        <end position="246"/>
    </location>
</feature>
<reference evidence="8 9" key="1">
    <citation type="submission" date="2020-12" db="EMBL/GenBank/DDBJ databases">
        <title>Metabolic potential, ecology and presence of endohyphal bacteria is reflected in genomic diversity of Mucoromycotina.</title>
        <authorList>
            <person name="Muszewska A."/>
            <person name="Okrasinska A."/>
            <person name="Steczkiewicz K."/>
            <person name="Drgas O."/>
            <person name="Orlowska M."/>
            <person name="Perlinska-Lenart U."/>
            <person name="Aleksandrzak-Piekarczyk T."/>
            <person name="Szatraj K."/>
            <person name="Zielenkiewicz U."/>
            <person name="Pilsyk S."/>
            <person name="Malc E."/>
            <person name="Mieczkowski P."/>
            <person name="Kruszewska J.S."/>
            <person name="Biernat P."/>
            <person name="Pawlowska J."/>
        </authorList>
    </citation>
    <scope>NUCLEOTIDE SEQUENCE [LARGE SCALE GENOMIC DNA]</scope>
    <source>
        <strain evidence="8 9">CBS 142.35</strain>
    </source>
</reference>
<evidence type="ECO:0000256" key="4">
    <source>
        <dbReference type="ARBA" id="ARBA00023242"/>
    </source>
</evidence>
<comment type="caution">
    <text evidence="8">The sequence shown here is derived from an EMBL/GenBank/DDBJ whole genome shotgun (WGS) entry which is preliminary data.</text>
</comment>
<dbReference type="InterPro" id="IPR036390">
    <property type="entry name" value="WH_DNA-bd_sf"/>
</dbReference>
<dbReference type="SUPFAM" id="SSF46785">
    <property type="entry name" value="Winged helix' DNA-binding domain"/>
    <property type="match status" value="1"/>
</dbReference>
<keyword evidence="2 5" id="KW-0238">DNA-binding</keyword>
<dbReference type="GO" id="GO:0005634">
    <property type="term" value="C:nucleus"/>
    <property type="evidence" value="ECO:0007669"/>
    <property type="project" value="UniProtKB-SubCell"/>
</dbReference>
<dbReference type="EMBL" id="JAEPRB010000307">
    <property type="protein sequence ID" value="KAG2217327.1"/>
    <property type="molecule type" value="Genomic_DNA"/>
</dbReference>
<feature type="domain" description="Fork-head" evidence="7">
    <location>
        <begin position="143"/>
        <end position="226"/>
    </location>
</feature>
<feature type="compositionally biased region" description="Low complexity" evidence="6">
    <location>
        <begin position="395"/>
        <end position="419"/>
    </location>
</feature>
<evidence type="ECO:0000256" key="5">
    <source>
        <dbReference type="PROSITE-ProRule" id="PRU00089"/>
    </source>
</evidence>
<dbReference type="PANTHER" id="PTHR46078:SF2">
    <property type="entry name" value="FORK-HEAD DOMAIN-CONTAINING PROTEIN"/>
    <property type="match status" value="1"/>
</dbReference>